<gene>
    <name evidence="8" type="ORF">BGLCM_0237</name>
    <name evidence="7" type="ORF">BIFGAL_03613</name>
</gene>
<dbReference type="AlphaFoldDB" id="D1NUT6"/>
<feature type="chain" id="PRO_5044729452" evidence="5">
    <location>
        <begin position="28"/>
        <end position="311"/>
    </location>
</feature>
<dbReference type="CDD" id="cd01004">
    <property type="entry name" value="PBP2_MidA_like"/>
    <property type="match status" value="1"/>
</dbReference>
<dbReference type="RefSeq" id="WP_006295058.1">
    <property type="nucleotide sequence ID" value="NZ_ABXB03000003.1"/>
</dbReference>
<dbReference type="PROSITE" id="PS01039">
    <property type="entry name" value="SBP_BACTERIAL_3"/>
    <property type="match status" value="1"/>
</dbReference>
<comment type="similarity">
    <text evidence="2 4">Belongs to the bacterial solute-binding protein 3 family.</text>
</comment>
<dbReference type="InterPro" id="IPR018313">
    <property type="entry name" value="SBP_3_CS"/>
</dbReference>
<dbReference type="EMBL" id="ABXB03000003">
    <property type="protein sequence ID" value="EFA22587.1"/>
    <property type="molecule type" value="Genomic_DNA"/>
</dbReference>
<feature type="domain" description="Solute-binding protein family 3/N-terminal" evidence="6">
    <location>
        <begin position="71"/>
        <end position="298"/>
    </location>
</feature>
<evidence type="ECO:0000256" key="2">
    <source>
        <dbReference type="ARBA" id="ARBA00010333"/>
    </source>
</evidence>
<dbReference type="EMBL" id="JGYW01000002">
    <property type="protein sequence ID" value="KFI59571.1"/>
    <property type="molecule type" value="Genomic_DNA"/>
</dbReference>
<evidence type="ECO:0000313" key="9">
    <source>
        <dbReference type="Proteomes" id="UP000003656"/>
    </source>
</evidence>
<dbReference type="GO" id="GO:0030313">
    <property type="term" value="C:cell envelope"/>
    <property type="evidence" value="ECO:0007669"/>
    <property type="project" value="UniProtKB-SubCell"/>
</dbReference>
<feature type="signal peptide" evidence="5">
    <location>
        <begin position="1"/>
        <end position="27"/>
    </location>
</feature>
<evidence type="ECO:0000256" key="3">
    <source>
        <dbReference type="ARBA" id="ARBA00022729"/>
    </source>
</evidence>
<evidence type="ECO:0000256" key="5">
    <source>
        <dbReference type="SAM" id="SignalP"/>
    </source>
</evidence>
<dbReference type="STRING" id="561180.BIFGAL_03613"/>
<reference evidence="7 9" key="1">
    <citation type="submission" date="2009-11" db="EMBL/GenBank/DDBJ databases">
        <authorList>
            <person name="Weinstock G."/>
            <person name="Sodergren E."/>
            <person name="Clifton S."/>
            <person name="Fulton L."/>
            <person name="Fulton B."/>
            <person name="Courtney L."/>
            <person name="Fronick C."/>
            <person name="Harrison M."/>
            <person name="Strong C."/>
            <person name="Farmer C."/>
            <person name="Delahaunty K."/>
            <person name="Markovic C."/>
            <person name="Hall O."/>
            <person name="Minx P."/>
            <person name="Tomlinson C."/>
            <person name="Mitreva M."/>
            <person name="Nelson J."/>
            <person name="Hou S."/>
            <person name="Wollam A."/>
            <person name="Pepin K.H."/>
            <person name="Johnson M."/>
            <person name="Bhonagiri V."/>
            <person name="Nash W.E."/>
            <person name="Warren W."/>
            <person name="Chinwalla A."/>
            <person name="Mardis E.R."/>
            <person name="Wilson R.K."/>
        </authorList>
    </citation>
    <scope>NUCLEOTIDE SEQUENCE [LARGE SCALE GENOMIC DNA]</scope>
    <source>
        <strain evidence="7 9">DSM 20093</strain>
    </source>
</reference>
<proteinExistence type="inferred from homology"/>
<comment type="subcellular location">
    <subcellularLocation>
        <location evidence="1">Cell envelope</location>
    </subcellularLocation>
</comment>
<dbReference type="Gene3D" id="3.40.190.10">
    <property type="entry name" value="Periplasmic binding protein-like II"/>
    <property type="match status" value="2"/>
</dbReference>
<name>D1NUT6_9BIFI</name>
<dbReference type="PANTHER" id="PTHR35936:SF17">
    <property type="entry name" value="ARGININE-BINDING EXTRACELLULAR PROTEIN ARTP"/>
    <property type="match status" value="1"/>
</dbReference>
<dbReference type="InterPro" id="IPR001638">
    <property type="entry name" value="Solute-binding_3/MltF_N"/>
</dbReference>
<dbReference type="PROSITE" id="PS51257">
    <property type="entry name" value="PROKAR_LIPOPROTEIN"/>
    <property type="match status" value="1"/>
</dbReference>
<keyword evidence="3 5" id="KW-0732">Signal</keyword>
<dbReference type="PANTHER" id="PTHR35936">
    <property type="entry name" value="MEMBRANE-BOUND LYTIC MUREIN TRANSGLYCOSYLASE F"/>
    <property type="match status" value="1"/>
</dbReference>
<dbReference type="SMART" id="SM00062">
    <property type="entry name" value="PBPb"/>
    <property type="match status" value="1"/>
</dbReference>
<dbReference type="Proteomes" id="UP000003656">
    <property type="component" value="Unassembled WGS sequence"/>
</dbReference>
<dbReference type="SUPFAM" id="SSF53850">
    <property type="entry name" value="Periplasmic binding protein-like II"/>
    <property type="match status" value="1"/>
</dbReference>
<evidence type="ECO:0000313" key="7">
    <source>
        <dbReference type="EMBL" id="EFA22587.1"/>
    </source>
</evidence>
<dbReference type="eggNOG" id="COG0834">
    <property type="taxonomic scope" value="Bacteria"/>
</dbReference>
<keyword evidence="10" id="KW-1185">Reference proteome</keyword>
<evidence type="ECO:0000256" key="1">
    <source>
        <dbReference type="ARBA" id="ARBA00004196"/>
    </source>
</evidence>
<evidence type="ECO:0000313" key="10">
    <source>
        <dbReference type="Proteomes" id="UP000029074"/>
    </source>
</evidence>
<protein>
    <submittedName>
        <fullName evidence="8">ABC transporter substrate-binding protein</fullName>
    </submittedName>
    <submittedName>
        <fullName evidence="7">ABC transporter, substrate-binding protein, family 3</fullName>
    </submittedName>
</protein>
<dbReference type="Pfam" id="PF00497">
    <property type="entry name" value="SBP_bac_3"/>
    <property type="match status" value="1"/>
</dbReference>
<dbReference type="Proteomes" id="UP000029074">
    <property type="component" value="Unassembled WGS sequence"/>
</dbReference>
<reference evidence="8 10" key="2">
    <citation type="submission" date="2014-03" db="EMBL/GenBank/DDBJ databases">
        <title>Genomics of Bifidobacteria.</title>
        <authorList>
            <person name="Ventura M."/>
            <person name="Milani C."/>
            <person name="Lugli G.A."/>
        </authorList>
    </citation>
    <scope>NUCLEOTIDE SEQUENCE [LARGE SCALE GENOMIC DNA]</scope>
    <source>
        <strain evidence="8 10">LMG 11596</strain>
    </source>
</reference>
<accession>D1NUT6</accession>
<organism evidence="7 9">
    <name type="scientific">Bifidobacterium gallicum DSM 20093 = LMG 11596</name>
    <dbReference type="NCBI Taxonomy" id="561180"/>
    <lineage>
        <taxon>Bacteria</taxon>
        <taxon>Bacillati</taxon>
        <taxon>Actinomycetota</taxon>
        <taxon>Actinomycetes</taxon>
        <taxon>Bifidobacteriales</taxon>
        <taxon>Bifidobacteriaceae</taxon>
        <taxon>Bifidobacterium</taxon>
    </lineage>
</organism>
<comment type="caution">
    <text evidence="7">The sequence shown here is derived from an EMBL/GenBank/DDBJ whole genome shotgun (WGS) entry which is preliminary data.</text>
</comment>
<evidence type="ECO:0000256" key="4">
    <source>
        <dbReference type="RuleBase" id="RU003744"/>
    </source>
</evidence>
<evidence type="ECO:0000259" key="6">
    <source>
        <dbReference type="SMART" id="SM00062"/>
    </source>
</evidence>
<evidence type="ECO:0000313" key="8">
    <source>
        <dbReference type="EMBL" id="KFI59571.1"/>
    </source>
</evidence>
<sequence>MKHSDTRSLTTCAAAVLAAFLCVTSAACGTSDEAKSESSSSASTSSFDASKIAKDDEIAAMVPEAYAKDGKLIVGMDTTYAPAEFLNEDGKTPVGYDVDLVKAMAAVMGLEAEPTTSKFDLIIPSVGDKYDIGVSSFTVSPERMEAVDFVTYYKAGSLWVTRKGNPDKVDTADLCGLTVAVQTGTTQEEEVTEMNKQCVADGKKEMEVLSSAQQTDVTTNVATGKAVAFFADSPVGEYAIAQTGDVLEPLGENEGVAVQGVVVKKGDEAMDKAVQAAIQKLMDDGTYEEILTTWGVKSGAIDKSEINPKTN</sequence>
<dbReference type="OrthoDB" id="4633994at2"/>